<keyword evidence="1" id="KW-1133">Transmembrane helix</keyword>
<dbReference type="Proteomes" id="UP001501433">
    <property type="component" value="Unassembled WGS sequence"/>
</dbReference>
<keyword evidence="1" id="KW-0472">Membrane</keyword>
<evidence type="ECO:0008006" key="4">
    <source>
        <dbReference type="Google" id="ProtNLM"/>
    </source>
</evidence>
<dbReference type="InterPro" id="IPR023214">
    <property type="entry name" value="HAD_sf"/>
</dbReference>
<accession>A0ABP9CQ68</accession>
<protein>
    <recommendedName>
        <fullName evidence="4">Haloacid dehalogenase-like hydrolase</fullName>
    </recommendedName>
</protein>
<dbReference type="Pfam" id="PF12710">
    <property type="entry name" value="HAD"/>
    <property type="match status" value="1"/>
</dbReference>
<name>A0ABP9CQ68_9FLAO</name>
<keyword evidence="3" id="KW-1185">Reference proteome</keyword>
<proteinExistence type="predicted"/>
<organism evidence="2 3">
    <name type="scientific">Litoribaculum gwangyangense</name>
    <dbReference type="NCBI Taxonomy" id="1130722"/>
    <lineage>
        <taxon>Bacteria</taxon>
        <taxon>Pseudomonadati</taxon>
        <taxon>Bacteroidota</taxon>
        <taxon>Flavobacteriia</taxon>
        <taxon>Flavobacteriales</taxon>
        <taxon>Flavobacteriaceae</taxon>
        <taxon>Litoribaculum</taxon>
    </lineage>
</organism>
<evidence type="ECO:0000313" key="2">
    <source>
        <dbReference type="EMBL" id="GAA4815680.1"/>
    </source>
</evidence>
<dbReference type="SUPFAM" id="SSF56784">
    <property type="entry name" value="HAD-like"/>
    <property type="match status" value="1"/>
</dbReference>
<dbReference type="EMBL" id="BAABJW010000004">
    <property type="protein sequence ID" value="GAA4815680.1"/>
    <property type="molecule type" value="Genomic_DNA"/>
</dbReference>
<comment type="caution">
    <text evidence="2">The sequence shown here is derived from an EMBL/GenBank/DDBJ whole genome shotgun (WGS) entry which is preliminary data.</text>
</comment>
<sequence length="203" mass="23169">MKKRVLVFDLDGTLFKINTFHYFIKYLLVSFVKGFKIALFFKLSLAVLSRLFSTHAKMKYNVLLLLKNRDDIDYNAFVNSITKKKNQISAVNISNFDLTILATAAPSCYANIIAKNEGFDICFGTNFPNGKFNLAFENSKNNKKENVLKYLKSQNINKINTLVTDHIDDLPLMRLASKNLIVSPDKDLLNKLKLNSISFEVIN</sequence>
<gene>
    <name evidence="2" type="ORF">GCM10023330_24780</name>
</gene>
<feature type="transmembrane region" description="Helical" evidence="1">
    <location>
        <begin position="20"/>
        <end position="41"/>
    </location>
</feature>
<evidence type="ECO:0000256" key="1">
    <source>
        <dbReference type="SAM" id="Phobius"/>
    </source>
</evidence>
<dbReference type="Gene3D" id="1.20.1440.100">
    <property type="entry name" value="SG protein - dephosphorylation function"/>
    <property type="match status" value="1"/>
</dbReference>
<evidence type="ECO:0000313" key="3">
    <source>
        <dbReference type="Proteomes" id="UP001501433"/>
    </source>
</evidence>
<dbReference type="Gene3D" id="3.40.50.1000">
    <property type="entry name" value="HAD superfamily/HAD-like"/>
    <property type="match status" value="1"/>
</dbReference>
<keyword evidence="1" id="KW-0812">Transmembrane</keyword>
<reference evidence="3" key="1">
    <citation type="journal article" date="2019" name="Int. J. Syst. Evol. Microbiol.">
        <title>The Global Catalogue of Microorganisms (GCM) 10K type strain sequencing project: providing services to taxonomists for standard genome sequencing and annotation.</title>
        <authorList>
            <consortium name="The Broad Institute Genomics Platform"/>
            <consortium name="The Broad Institute Genome Sequencing Center for Infectious Disease"/>
            <person name="Wu L."/>
            <person name="Ma J."/>
        </authorList>
    </citation>
    <scope>NUCLEOTIDE SEQUENCE [LARGE SCALE GENOMIC DNA]</scope>
    <source>
        <strain evidence="3">JCM 18325</strain>
    </source>
</reference>
<dbReference type="InterPro" id="IPR036412">
    <property type="entry name" value="HAD-like_sf"/>
</dbReference>
<dbReference type="RefSeq" id="WP_345277308.1">
    <property type="nucleotide sequence ID" value="NZ_BAABJW010000004.1"/>
</dbReference>